<dbReference type="eggNOG" id="ENOG502SX33">
    <property type="taxonomic scope" value="Eukaryota"/>
</dbReference>
<dbReference type="InParanoid" id="Q0V738"/>
<dbReference type="HOGENOM" id="CLU_423871_0_0_1"/>
<reference evidence="4" key="1">
    <citation type="journal article" date="2007" name="Plant Cell">
        <title>Dothideomycete-plant interactions illuminated by genome sequencing and EST analysis of the wheat pathogen Stagonospora nodorum.</title>
        <authorList>
            <person name="Hane J.K."/>
            <person name="Lowe R.G."/>
            <person name="Solomon P.S."/>
            <person name="Tan K.C."/>
            <person name="Schoch C.L."/>
            <person name="Spatafora J.W."/>
            <person name="Crous P.W."/>
            <person name="Kodira C."/>
            <person name="Birren B.W."/>
            <person name="Galagan J.E."/>
            <person name="Torriani S.F."/>
            <person name="McDonald B.A."/>
            <person name="Oliver R.P."/>
        </authorList>
    </citation>
    <scope>NUCLEOTIDE SEQUENCE [LARGE SCALE GENOMIC DNA]</scope>
    <source>
        <strain evidence="4">SN15 / ATCC MYA-4574 / FGSC 10173</strain>
    </source>
</reference>
<dbReference type="EMBL" id="CH445325">
    <property type="protein sequence ID" value="EAT91671.2"/>
    <property type="molecule type" value="Genomic_DNA"/>
</dbReference>
<evidence type="ECO:0000313" key="3">
    <source>
        <dbReference type="EMBL" id="EAT91671.2"/>
    </source>
</evidence>
<protein>
    <submittedName>
        <fullName evidence="3">Uncharacterized protein</fullName>
    </submittedName>
</protein>
<proteinExistence type="predicted"/>
<gene>
    <name evidence="3" type="ORF">SNOG_00176</name>
</gene>
<dbReference type="VEuPathDB" id="FungiDB:JI435_001760"/>
<feature type="region of interest" description="Disordered" evidence="2">
    <location>
        <begin position="621"/>
        <end position="647"/>
    </location>
</feature>
<keyword evidence="1" id="KW-0175">Coiled coil</keyword>
<dbReference type="KEGG" id="pno:SNOG_00176"/>
<evidence type="ECO:0000256" key="2">
    <source>
        <dbReference type="SAM" id="MobiDB-lite"/>
    </source>
</evidence>
<organism evidence="3 4">
    <name type="scientific">Phaeosphaeria nodorum (strain SN15 / ATCC MYA-4574 / FGSC 10173)</name>
    <name type="common">Glume blotch fungus</name>
    <name type="synonym">Parastagonospora nodorum</name>
    <dbReference type="NCBI Taxonomy" id="321614"/>
    <lineage>
        <taxon>Eukaryota</taxon>
        <taxon>Fungi</taxon>
        <taxon>Dikarya</taxon>
        <taxon>Ascomycota</taxon>
        <taxon>Pezizomycotina</taxon>
        <taxon>Dothideomycetes</taxon>
        <taxon>Pleosporomycetidae</taxon>
        <taxon>Pleosporales</taxon>
        <taxon>Pleosporineae</taxon>
        <taxon>Phaeosphaeriaceae</taxon>
        <taxon>Parastagonospora</taxon>
    </lineage>
</organism>
<dbReference type="GeneID" id="5967545"/>
<feature type="coiled-coil region" evidence="1">
    <location>
        <begin position="112"/>
        <end position="139"/>
    </location>
</feature>
<evidence type="ECO:0000313" key="4">
    <source>
        <dbReference type="Proteomes" id="UP000001055"/>
    </source>
</evidence>
<dbReference type="STRING" id="321614.Q0V738"/>
<dbReference type="Proteomes" id="UP000001055">
    <property type="component" value="Unassembled WGS sequence"/>
</dbReference>
<evidence type="ECO:0000256" key="1">
    <source>
        <dbReference type="SAM" id="Coils"/>
    </source>
</evidence>
<dbReference type="AlphaFoldDB" id="Q0V738"/>
<accession>Q0V738</accession>
<name>Q0V738_PHANO</name>
<sequence length="647" mass="73396">MFSIEDIREFSQAFPPPTSHHGLPPSLVLDASGQGFITFEQLRIDYERHVANGKAHHVIVRYDNNKFKEIKRIPVSQLASELDLTSDTLRTLVRTGRPLVLLSNDESEIIPIQEVEASLEKLREELRTSIVSMSEIKSEYGISNQHRLWDELGDVVMFDDHACTRAIILIIRSNIDVSAKDLEDLPGSPPKWRFLHHLKALADSSEYADKVFVRETRDCIRVQSKQMRQRVFQEWSDLLSSGEIAYVDIEPLVSDHAVYDSTSEAINDFKKLTDVEIVDEFAISEAWFSNFVKDKLQVIQKEDMWGVDIANGLSERVKSSTKSKRSMPESLYNHIQRKAEQHLTTALTQRSNDDHRRYGMLVLTAEGYRGEECTLSSQASKNAERQWAYLKCNPAGDIKFLMNNIILPNNAIQAALANDKALAKTCERSFWATIQSLETLDEADFATYWTDRVTSRLEMYTTGLESIPDLKLKEQLNTLLATYLQSDMLPDALSKARAQNLVMSRKTRKNIDKLETALKATKDLSHILSTLEKFTTKQSISPLLARTSPKKSMLADMQRRMAKTSDPPVLFLTLVVLLYARYYPGVVYATGKFAPKLMKLLREKVSAEEYAVLEGWKEGAKKGELGEEDREGMRAMAKGQGEGEGEV</sequence>
<dbReference type="RefSeq" id="XP_001790870.1">
    <property type="nucleotide sequence ID" value="XM_001790818.1"/>
</dbReference>